<feature type="coiled-coil region" evidence="1">
    <location>
        <begin position="47"/>
        <end position="74"/>
    </location>
</feature>
<keyword evidence="1" id="KW-0175">Coiled coil</keyword>
<sequence>MNKMDNQLDFLCHSNQMRHEDVLFPYRVTGYMMQNMHQGIPVIRENLKIHKKRAEEMRQERMRYQRILDEAVMQLGMGLVVRGLSFALSEFKRWMSQGCNQVKIPSTGLGLFSLGRRNRMFIFDWGLVAV</sequence>
<evidence type="ECO:0000313" key="2">
    <source>
        <dbReference type="EMBL" id="MED6170984.1"/>
    </source>
</evidence>
<proteinExistence type="predicted"/>
<dbReference type="EMBL" id="JASCZI010151212">
    <property type="protein sequence ID" value="MED6170984.1"/>
    <property type="molecule type" value="Genomic_DNA"/>
</dbReference>
<organism evidence="2 3">
    <name type="scientific">Stylosanthes scabra</name>
    <dbReference type="NCBI Taxonomy" id="79078"/>
    <lineage>
        <taxon>Eukaryota</taxon>
        <taxon>Viridiplantae</taxon>
        <taxon>Streptophyta</taxon>
        <taxon>Embryophyta</taxon>
        <taxon>Tracheophyta</taxon>
        <taxon>Spermatophyta</taxon>
        <taxon>Magnoliopsida</taxon>
        <taxon>eudicotyledons</taxon>
        <taxon>Gunneridae</taxon>
        <taxon>Pentapetalae</taxon>
        <taxon>rosids</taxon>
        <taxon>fabids</taxon>
        <taxon>Fabales</taxon>
        <taxon>Fabaceae</taxon>
        <taxon>Papilionoideae</taxon>
        <taxon>50 kb inversion clade</taxon>
        <taxon>dalbergioids sensu lato</taxon>
        <taxon>Dalbergieae</taxon>
        <taxon>Pterocarpus clade</taxon>
        <taxon>Stylosanthes</taxon>
    </lineage>
</organism>
<evidence type="ECO:0000313" key="3">
    <source>
        <dbReference type="Proteomes" id="UP001341840"/>
    </source>
</evidence>
<protein>
    <submittedName>
        <fullName evidence="2">Uncharacterized protein</fullName>
    </submittedName>
</protein>
<dbReference type="Proteomes" id="UP001341840">
    <property type="component" value="Unassembled WGS sequence"/>
</dbReference>
<evidence type="ECO:0000256" key="1">
    <source>
        <dbReference type="SAM" id="Coils"/>
    </source>
</evidence>
<reference evidence="2 3" key="1">
    <citation type="journal article" date="2023" name="Plants (Basel)">
        <title>Bridging the Gap: Combining Genomics and Transcriptomics Approaches to Understand Stylosanthes scabra, an Orphan Legume from the Brazilian Caatinga.</title>
        <authorList>
            <person name="Ferreira-Neto J.R.C."/>
            <person name="da Silva M.D."/>
            <person name="Binneck E."/>
            <person name="de Melo N.F."/>
            <person name="da Silva R.H."/>
            <person name="de Melo A.L.T.M."/>
            <person name="Pandolfi V."/>
            <person name="Bustamante F.O."/>
            <person name="Brasileiro-Vidal A.C."/>
            <person name="Benko-Iseppon A.M."/>
        </authorList>
    </citation>
    <scope>NUCLEOTIDE SEQUENCE [LARGE SCALE GENOMIC DNA]</scope>
    <source>
        <tissue evidence="2">Leaves</tissue>
    </source>
</reference>
<accession>A0ABU6VD17</accession>
<name>A0ABU6VD17_9FABA</name>
<gene>
    <name evidence="2" type="ORF">PIB30_036340</name>
</gene>
<keyword evidence="3" id="KW-1185">Reference proteome</keyword>
<comment type="caution">
    <text evidence="2">The sequence shown here is derived from an EMBL/GenBank/DDBJ whole genome shotgun (WGS) entry which is preliminary data.</text>
</comment>